<comment type="caution">
    <text evidence="2">The sequence shown here is derived from an EMBL/GenBank/DDBJ whole genome shotgun (WGS) entry which is preliminary data.</text>
</comment>
<dbReference type="Proteomes" id="UP000703674">
    <property type="component" value="Unassembled WGS sequence"/>
</dbReference>
<evidence type="ECO:0000313" key="2">
    <source>
        <dbReference type="EMBL" id="NJW54225.1"/>
    </source>
</evidence>
<accession>A0ABX1D1I2</accession>
<gene>
    <name evidence="2" type="ORF">HC175_15010</name>
</gene>
<dbReference type="Pfam" id="PF01609">
    <property type="entry name" value="DDE_Tnp_1"/>
    <property type="match status" value="1"/>
</dbReference>
<protein>
    <submittedName>
        <fullName evidence="2">Transposase</fullName>
    </submittedName>
</protein>
<dbReference type="InterPro" id="IPR012337">
    <property type="entry name" value="RNaseH-like_sf"/>
</dbReference>
<dbReference type="InterPro" id="IPR002559">
    <property type="entry name" value="Transposase_11"/>
</dbReference>
<proteinExistence type="predicted"/>
<reference evidence="2 3" key="1">
    <citation type="submission" date="2020-03" db="EMBL/GenBank/DDBJ databases">
        <title>Salinimicrobium sp. nov, isolated from SCS.</title>
        <authorList>
            <person name="Cao W.R."/>
        </authorList>
    </citation>
    <scope>NUCLEOTIDE SEQUENCE [LARGE SCALE GENOMIC DNA]</scope>
    <source>
        <strain evidence="3">J15B91</strain>
    </source>
</reference>
<sequence>MEKISFFNYFSELGIDNDTLLDIAYETGLIKRKRAIYPSDLLYSLCLESSNGTVSHNDVAAHLESSTDTSVSKVAIWKKINSCCVEFFKGVLEVMILKKITNVAVQDRNLSAVFNRMIVQDSTIIRLPKRLFEIFSGVANAHSKVCNARIQGVYDILNERFISFSIDAYSKNDLLAAPELLLEKGDLSLRDRGYFIQEEVERHIHIGADCIYRYKNKMILLNSVTEKPLDILSILEKTPTIDWEVKLNNKEKTTVRLIAFPVSDEVANNRRMKAKKEKKLLPTLSI</sequence>
<organism evidence="2 3">
    <name type="scientific">Salinimicrobium oceani</name>
    <dbReference type="NCBI Taxonomy" id="2722702"/>
    <lineage>
        <taxon>Bacteria</taxon>
        <taxon>Pseudomonadati</taxon>
        <taxon>Bacteroidota</taxon>
        <taxon>Flavobacteriia</taxon>
        <taxon>Flavobacteriales</taxon>
        <taxon>Flavobacteriaceae</taxon>
        <taxon>Salinimicrobium</taxon>
    </lineage>
</organism>
<dbReference type="RefSeq" id="WP_168026780.1">
    <property type="nucleotide sequence ID" value="NZ_JAAVJR010000018.1"/>
</dbReference>
<dbReference type="SUPFAM" id="SSF53098">
    <property type="entry name" value="Ribonuclease H-like"/>
    <property type="match status" value="1"/>
</dbReference>
<evidence type="ECO:0000259" key="1">
    <source>
        <dbReference type="Pfam" id="PF01609"/>
    </source>
</evidence>
<dbReference type="EMBL" id="JAAVJR010000018">
    <property type="protein sequence ID" value="NJW54225.1"/>
    <property type="molecule type" value="Genomic_DNA"/>
</dbReference>
<name>A0ABX1D1I2_9FLAO</name>
<evidence type="ECO:0000313" key="3">
    <source>
        <dbReference type="Proteomes" id="UP000703674"/>
    </source>
</evidence>
<keyword evidence="3" id="KW-1185">Reference proteome</keyword>
<feature type="domain" description="Transposase IS4-like" evidence="1">
    <location>
        <begin position="118"/>
        <end position="233"/>
    </location>
</feature>